<name>A0A9P7L1L5_9HYPO</name>
<proteinExistence type="predicted"/>
<dbReference type="Proteomes" id="UP000750502">
    <property type="component" value="Unassembled WGS sequence"/>
</dbReference>
<comment type="caution">
    <text evidence="1">The sequence shown here is derived from an EMBL/GenBank/DDBJ whole genome shotgun (WGS) entry which is preliminary data.</text>
</comment>
<sequence length="122" mass="13491">MKLPQPTSTSTSASKAKNPFLNVTASPPIFLLRSSNRPSLSFLTLKYLSYTPGPSRQQLAAPPNQLRQQQSIALAPQTFNYSSSHSLGFDTAPSTYIKRAHRAIGATSFYLNNHRCETLQTY</sequence>
<dbReference type="EMBL" id="JADFTT010000463">
    <property type="protein sequence ID" value="KAG5761300.1"/>
    <property type="molecule type" value="Genomic_DNA"/>
</dbReference>
<evidence type="ECO:0000313" key="1">
    <source>
        <dbReference type="EMBL" id="KAG5761300.1"/>
    </source>
</evidence>
<evidence type="ECO:0000313" key="2">
    <source>
        <dbReference type="Proteomes" id="UP000750502"/>
    </source>
</evidence>
<organism evidence="1 2">
    <name type="scientific">Fusarium xylarioides</name>
    <dbReference type="NCBI Taxonomy" id="221167"/>
    <lineage>
        <taxon>Eukaryota</taxon>
        <taxon>Fungi</taxon>
        <taxon>Dikarya</taxon>
        <taxon>Ascomycota</taxon>
        <taxon>Pezizomycotina</taxon>
        <taxon>Sordariomycetes</taxon>
        <taxon>Hypocreomycetidae</taxon>
        <taxon>Hypocreales</taxon>
        <taxon>Nectriaceae</taxon>
        <taxon>Fusarium</taxon>
        <taxon>Fusarium fujikuroi species complex</taxon>
    </lineage>
</organism>
<reference evidence="1" key="2">
    <citation type="submission" date="2020-10" db="EMBL/GenBank/DDBJ databases">
        <authorList>
            <person name="Peck L.D."/>
            <person name="Nowell R.W."/>
            <person name="Flood J."/>
            <person name="Ryan M.J."/>
            <person name="Barraclough T.G."/>
        </authorList>
    </citation>
    <scope>NUCLEOTIDE SEQUENCE</scope>
    <source>
        <strain evidence="1">IMI 127659i</strain>
    </source>
</reference>
<reference evidence="1" key="1">
    <citation type="journal article" date="2020" name="bioRxiv">
        <title>Historical genomics reveals the evolutionary mechanisms behind multiple outbreaks of the host-specific coffee wilt pathogen Fusarium xylarioides.</title>
        <authorList>
            <person name="Peck D."/>
            <person name="Nowell R.W."/>
            <person name="Flood J."/>
            <person name="Ryan M.J."/>
            <person name="Barraclough T.G."/>
        </authorList>
    </citation>
    <scope>NUCLEOTIDE SEQUENCE</scope>
    <source>
        <strain evidence="1">IMI 127659i</strain>
    </source>
</reference>
<dbReference type="AlphaFoldDB" id="A0A9P7L1L5"/>
<accession>A0A9P7L1L5</accession>
<keyword evidence="2" id="KW-1185">Reference proteome</keyword>
<gene>
    <name evidence="1" type="ORF">H9Q72_010594</name>
</gene>
<protein>
    <submittedName>
        <fullName evidence="1">Uncharacterized protein</fullName>
    </submittedName>
</protein>